<protein>
    <recommendedName>
        <fullName evidence="7">THAP-type domain-containing protein</fullName>
    </recommendedName>
</protein>
<dbReference type="Proteomes" id="UP000814243">
    <property type="component" value="Unassembled WGS sequence"/>
</dbReference>
<dbReference type="Gene3D" id="6.20.210.20">
    <property type="entry name" value="THAP domain"/>
    <property type="match status" value="1"/>
</dbReference>
<dbReference type="PROSITE" id="PS50950">
    <property type="entry name" value="ZF_THAP"/>
    <property type="match status" value="1"/>
</dbReference>
<sequence>MEPKVCSILDCDSRSDQGDEELCFFGFPRKPKYRRIWVAATGRRYWSAKRSSRICSKHFLPACFAEGVGKSLLENAVPTEFIKNPPRITPERSESPGSPEIPEMYEIPARPESPEITDFSSILRSSTPLSSVLGDRSLELDELEEPVEWPEPGVVLGDRSLQLDELQDTADWPNPGVKFIRLVFEEQIDPNQIVLRSTAVSLPEPGTSSTITEAEMRRKPVTESVSLSARPPTDGATRPPEELASILSITSPSRPATGPTTPERHRAPKSTKSATPISKEGSGSNFLPSWVRIPPEYPVSNPKEAGSTFRKKLFAFLRCPYNPLDIESDLRTLISLGVHIFILRRGNFRAVVNSLFRYFIEV</sequence>
<accession>A0A922SFU7</accession>
<evidence type="ECO:0000256" key="5">
    <source>
        <dbReference type="PROSITE-ProRule" id="PRU00309"/>
    </source>
</evidence>
<feature type="region of interest" description="Disordered" evidence="6">
    <location>
        <begin position="204"/>
        <end position="283"/>
    </location>
</feature>
<comment type="caution">
    <text evidence="8">The sequence shown here is derived from an EMBL/GenBank/DDBJ whole genome shotgun (WGS) entry which is preliminary data.</text>
</comment>
<proteinExistence type="predicted"/>
<dbReference type="InterPro" id="IPR006612">
    <property type="entry name" value="THAP_Znf"/>
</dbReference>
<feature type="compositionally biased region" description="Polar residues" evidence="6">
    <location>
        <begin position="270"/>
        <end position="283"/>
    </location>
</feature>
<feature type="domain" description="THAP-type" evidence="7">
    <location>
        <begin position="1"/>
        <end position="81"/>
    </location>
</feature>
<evidence type="ECO:0000259" key="7">
    <source>
        <dbReference type="PROSITE" id="PS50950"/>
    </source>
</evidence>
<dbReference type="GO" id="GO:0043565">
    <property type="term" value="F:sequence-specific DNA binding"/>
    <property type="evidence" value="ECO:0007669"/>
    <property type="project" value="InterPro"/>
</dbReference>
<evidence type="ECO:0000313" key="9">
    <source>
        <dbReference type="Proteomes" id="UP000814243"/>
    </source>
</evidence>
<gene>
    <name evidence="8" type="ORF">HF086_017622</name>
</gene>
<dbReference type="SUPFAM" id="SSF57716">
    <property type="entry name" value="Glucocorticoid receptor-like (DNA-binding domain)"/>
    <property type="match status" value="1"/>
</dbReference>
<dbReference type="SMART" id="SM00980">
    <property type="entry name" value="THAP"/>
    <property type="match status" value="1"/>
</dbReference>
<evidence type="ECO:0000256" key="4">
    <source>
        <dbReference type="ARBA" id="ARBA00023125"/>
    </source>
</evidence>
<dbReference type="GO" id="GO:0008270">
    <property type="term" value="F:zinc ion binding"/>
    <property type="evidence" value="ECO:0007669"/>
    <property type="project" value="UniProtKB-KW"/>
</dbReference>
<organism evidence="8 9">
    <name type="scientific">Spodoptera exigua</name>
    <name type="common">Beet armyworm</name>
    <name type="synonym">Noctua fulgens</name>
    <dbReference type="NCBI Taxonomy" id="7107"/>
    <lineage>
        <taxon>Eukaryota</taxon>
        <taxon>Metazoa</taxon>
        <taxon>Ecdysozoa</taxon>
        <taxon>Arthropoda</taxon>
        <taxon>Hexapoda</taxon>
        <taxon>Insecta</taxon>
        <taxon>Pterygota</taxon>
        <taxon>Neoptera</taxon>
        <taxon>Endopterygota</taxon>
        <taxon>Lepidoptera</taxon>
        <taxon>Glossata</taxon>
        <taxon>Ditrysia</taxon>
        <taxon>Noctuoidea</taxon>
        <taxon>Noctuidae</taxon>
        <taxon>Amphipyrinae</taxon>
        <taxon>Spodoptera</taxon>
    </lineage>
</organism>
<dbReference type="PANTHER" id="PTHR46600">
    <property type="entry name" value="THAP DOMAIN-CONTAINING"/>
    <property type="match status" value="1"/>
</dbReference>
<dbReference type="EMBL" id="JACEFF010000559">
    <property type="protein sequence ID" value="KAH9635373.1"/>
    <property type="molecule type" value="Genomic_DNA"/>
</dbReference>
<dbReference type="Pfam" id="PF05485">
    <property type="entry name" value="THAP"/>
    <property type="match status" value="1"/>
</dbReference>
<dbReference type="SMART" id="SM00692">
    <property type="entry name" value="DM3"/>
    <property type="match status" value="1"/>
</dbReference>
<keyword evidence="4 5" id="KW-0238">DNA-binding</keyword>
<evidence type="ECO:0000256" key="2">
    <source>
        <dbReference type="ARBA" id="ARBA00022771"/>
    </source>
</evidence>
<reference evidence="8" key="1">
    <citation type="journal article" date="2021" name="G3 (Bethesda)">
        <title>Genome and transcriptome analysis of the beet armyworm Spodoptera exigua reveals targets for pest control. .</title>
        <authorList>
            <person name="Simon S."/>
            <person name="Breeschoten T."/>
            <person name="Jansen H.J."/>
            <person name="Dirks R.P."/>
            <person name="Schranz M.E."/>
            <person name="Ros V.I.D."/>
        </authorList>
    </citation>
    <scope>NUCLEOTIDE SEQUENCE</scope>
    <source>
        <strain evidence="8">TB_SE_WUR_2020</strain>
    </source>
</reference>
<feature type="compositionally biased region" description="Polar residues" evidence="6">
    <location>
        <begin position="247"/>
        <end position="260"/>
    </location>
</feature>
<evidence type="ECO:0000313" key="8">
    <source>
        <dbReference type="EMBL" id="KAH9635373.1"/>
    </source>
</evidence>
<dbReference type="InterPro" id="IPR038441">
    <property type="entry name" value="THAP_Znf_sf"/>
</dbReference>
<keyword evidence="1" id="KW-0479">Metal-binding</keyword>
<evidence type="ECO:0000256" key="1">
    <source>
        <dbReference type="ARBA" id="ARBA00022723"/>
    </source>
</evidence>
<dbReference type="AlphaFoldDB" id="A0A922SFU7"/>
<keyword evidence="3" id="KW-0862">Zinc</keyword>
<dbReference type="PANTHER" id="PTHR46600:SF11">
    <property type="entry name" value="THAP DOMAIN-CONTAINING PROTEIN 10"/>
    <property type="match status" value="1"/>
</dbReference>
<keyword evidence="2 5" id="KW-0863">Zinc-finger</keyword>
<dbReference type="InterPro" id="IPR026516">
    <property type="entry name" value="THAP1/10"/>
</dbReference>
<evidence type="ECO:0000256" key="6">
    <source>
        <dbReference type="SAM" id="MobiDB-lite"/>
    </source>
</evidence>
<name>A0A922SFU7_SPOEX</name>
<evidence type="ECO:0000256" key="3">
    <source>
        <dbReference type="ARBA" id="ARBA00022833"/>
    </source>
</evidence>